<reference evidence="9" key="1">
    <citation type="submission" date="2018-06" db="EMBL/GenBank/DDBJ databases">
        <title>Description of Blautia argi sp. nov., a new anaerobic isolated from dog feces.</title>
        <authorList>
            <person name="Chang Y.-H."/>
            <person name="Paek J."/>
            <person name="Shin Y."/>
        </authorList>
    </citation>
    <scope>NUCLEOTIDE SEQUENCE [LARGE SCALE GENOMIC DNA]</scope>
    <source>
        <strain evidence="9">KCTC 15426</strain>
    </source>
</reference>
<proteinExistence type="predicted"/>
<comment type="subcellular location">
    <subcellularLocation>
        <location evidence="1">Cell membrane</location>
        <topology evidence="1">Multi-pass membrane protein</topology>
    </subcellularLocation>
</comment>
<feature type="transmembrane region" description="Helical" evidence="7">
    <location>
        <begin position="396"/>
        <end position="417"/>
    </location>
</feature>
<evidence type="ECO:0000256" key="1">
    <source>
        <dbReference type="ARBA" id="ARBA00004651"/>
    </source>
</evidence>
<keyword evidence="2" id="KW-0813">Transport</keyword>
<sequence>MNTIFKNYIIFWATQSFSQLGSAMTSFALIIWTYEQTGAALSVSLLSLFTYVPYIIVSIFAGTFIDRANKKRILAIADTCAACCSVIIFVLFSCHMLKIEYVYILNMIIGFMNAFQSPAESVVIGLLIPKDKLKQASGLDSFSSNLITIVSPMLATALVSIWNIGIVVVFDLLTFAFAIFSLIFMVHVTEDIEVTEESGAFRGFKEGLSFLQKHKEIWCIIITMSFINFFSRLTYENILSPMILARSGGSEISLGIVNAAIGGAGIIGGIFVTALTKKIDAVSMIYIPMIFSFFCGDLLMGIGNNTIIWCIAGIAASFPIPFIFAGQRIILYRVVPRNIQGRIFAVRNAIQFSSIPIGILLGGLLADYIFEPFMLQKGMIASVLGSLVGNEQGSGMAVMFLCTGILGAVGSMIAFHLPTIKKMKNKYF</sequence>
<protein>
    <submittedName>
        <fullName evidence="8">MFS transporter</fullName>
    </submittedName>
</protein>
<evidence type="ECO:0000313" key="8">
    <source>
        <dbReference type="EMBL" id="AWY97807.1"/>
    </source>
</evidence>
<dbReference type="EMBL" id="CP030280">
    <property type="protein sequence ID" value="AWY97807.1"/>
    <property type="molecule type" value="Genomic_DNA"/>
</dbReference>
<dbReference type="SUPFAM" id="SSF103473">
    <property type="entry name" value="MFS general substrate transporter"/>
    <property type="match status" value="1"/>
</dbReference>
<keyword evidence="5 7" id="KW-1133">Transmembrane helix</keyword>
<evidence type="ECO:0000256" key="2">
    <source>
        <dbReference type="ARBA" id="ARBA00022448"/>
    </source>
</evidence>
<feature type="transmembrane region" description="Helical" evidence="7">
    <location>
        <begin position="164"/>
        <end position="186"/>
    </location>
</feature>
<feature type="transmembrane region" description="Helical" evidence="7">
    <location>
        <begin position="40"/>
        <end position="61"/>
    </location>
</feature>
<feature type="transmembrane region" description="Helical" evidence="7">
    <location>
        <begin position="282"/>
        <end position="300"/>
    </location>
</feature>
<dbReference type="InterPro" id="IPR011701">
    <property type="entry name" value="MFS"/>
</dbReference>
<evidence type="ECO:0000256" key="5">
    <source>
        <dbReference type="ARBA" id="ARBA00022989"/>
    </source>
</evidence>
<dbReference type="RefSeq" id="WP_111919302.1">
    <property type="nucleotide sequence ID" value="NZ_CAUWHR010000001.1"/>
</dbReference>
<organism evidence="8 9">
    <name type="scientific">Blautia argi</name>
    <dbReference type="NCBI Taxonomy" id="1912897"/>
    <lineage>
        <taxon>Bacteria</taxon>
        <taxon>Bacillati</taxon>
        <taxon>Bacillota</taxon>
        <taxon>Clostridia</taxon>
        <taxon>Lachnospirales</taxon>
        <taxon>Lachnospiraceae</taxon>
        <taxon>Blautia</taxon>
    </lineage>
</organism>
<gene>
    <name evidence="8" type="ORF">DQQ01_06205</name>
</gene>
<evidence type="ECO:0000256" key="7">
    <source>
        <dbReference type="SAM" id="Phobius"/>
    </source>
</evidence>
<feature type="transmembrane region" description="Helical" evidence="7">
    <location>
        <begin position="255"/>
        <end position="275"/>
    </location>
</feature>
<feature type="transmembrane region" description="Helical" evidence="7">
    <location>
        <begin position="139"/>
        <end position="158"/>
    </location>
</feature>
<accession>A0A2Z4U9W3</accession>
<dbReference type="PANTHER" id="PTHR43266:SF2">
    <property type="entry name" value="MAJOR FACILITATOR SUPERFAMILY (MFS) PROFILE DOMAIN-CONTAINING PROTEIN"/>
    <property type="match status" value="1"/>
</dbReference>
<keyword evidence="3" id="KW-1003">Cell membrane</keyword>
<evidence type="ECO:0000313" key="9">
    <source>
        <dbReference type="Proteomes" id="UP000250003"/>
    </source>
</evidence>
<feature type="transmembrane region" description="Helical" evidence="7">
    <location>
        <begin position="306"/>
        <end position="331"/>
    </location>
</feature>
<evidence type="ECO:0000256" key="3">
    <source>
        <dbReference type="ARBA" id="ARBA00022475"/>
    </source>
</evidence>
<dbReference type="InterPro" id="IPR036259">
    <property type="entry name" value="MFS_trans_sf"/>
</dbReference>
<feature type="transmembrane region" description="Helical" evidence="7">
    <location>
        <begin position="104"/>
        <end position="127"/>
    </location>
</feature>
<dbReference type="PANTHER" id="PTHR43266">
    <property type="entry name" value="MACROLIDE-EFFLUX PROTEIN"/>
    <property type="match status" value="1"/>
</dbReference>
<name>A0A2Z4U9W3_9FIRM</name>
<feature type="transmembrane region" description="Helical" evidence="7">
    <location>
        <begin position="73"/>
        <end position="92"/>
    </location>
</feature>
<keyword evidence="9" id="KW-1185">Reference proteome</keyword>
<evidence type="ECO:0000256" key="4">
    <source>
        <dbReference type="ARBA" id="ARBA00022692"/>
    </source>
</evidence>
<dbReference type="AlphaFoldDB" id="A0A2Z4U9W3"/>
<keyword evidence="6 7" id="KW-0472">Membrane</keyword>
<dbReference type="GO" id="GO:0005886">
    <property type="term" value="C:plasma membrane"/>
    <property type="evidence" value="ECO:0007669"/>
    <property type="project" value="UniProtKB-SubCell"/>
</dbReference>
<evidence type="ECO:0000256" key="6">
    <source>
        <dbReference type="ARBA" id="ARBA00023136"/>
    </source>
</evidence>
<dbReference type="GO" id="GO:0022857">
    <property type="term" value="F:transmembrane transporter activity"/>
    <property type="evidence" value="ECO:0007669"/>
    <property type="project" value="InterPro"/>
</dbReference>
<dbReference type="Proteomes" id="UP000250003">
    <property type="component" value="Chromosome"/>
</dbReference>
<keyword evidence="4 7" id="KW-0812">Transmembrane</keyword>
<feature type="transmembrane region" description="Helical" evidence="7">
    <location>
        <begin position="9"/>
        <end position="34"/>
    </location>
</feature>
<dbReference type="Pfam" id="PF07690">
    <property type="entry name" value="MFS_1"/>
    <property type="match status" value="1"/>
</dbReference>
<dbReference type="Gene3D" id="1.20.1250.20">
    <property type="entry name" value="MFS general substrate transporter like domains"/>
    <property type="match status" value="1"/>
</dbReference>
<dbReference type="KEGG" id="blau:DQQ01_06205"/>
<dbReference type="CDD" id="cd06173">
    <property type="entry name" value="MFS_MefA_like"/>
    <property type="match status" value="1"/>
</dbReference>
<feature type="transmembrane region" description="Helical" evidence="7">
    <location>
        <begin position="352"/>
        <end position="370"/>
    </location>
</feature>
<dbReference type="OrthoDB" id="9763297at2"/>